<organism evidence="9 10">
    <name type="scientific">Acetivibrio mesophilus</name>
    <dbReference type="NCBI Taxonomy" id="2487273"/>
    <lineage>
        <taxon>Bacteria</taxon>
        <taxon>Bacillati</taxon>
        <taxon>Bacillota</taxon>
        <taxon>Clostridia</taxon>
        <taxon>Eubacteriales</taxon>
        <taxon>Oscillospiraceae</taxon>
        <taxon>Acetivibrio</taxon>
    </lineage>
</organism>
<evidence type="ECO:0000256" key="5">
    <source>
        <dbReference type="ARBA" id="ARBA00022692"/>
    </source>
</evidence>
<feature type="transmembrane region" description="Helical" evidence="8">
    <location>
        <begin position="119"/>
        <end position="138"/>
    </location>
</feature>
<dbReference type="GO" id="GO:0009847">
    <property type="term" value="P:spore germination"/>
    <property type="evidence" value="ECO:0007669"/>
    <property type="project" value="InterPro"/>
</dbReference>
<gene>
    <name evidence="9" type="ORF">EFD62_02390</name>
</gene>
<feature type="transmembrane region" description="Helical" evidence="8">
    <location>
        <begin position="270"/>
        <end position="294"/>
    </location>
</feature>
<keyword evidence="7 8" id="KW-0472">Membrane</keyword>
<dbReference type="Pfam" id="PF03845">
    <property type="entry name" value="Spore_permease"/>
    <property type="match status" value="1"/>
</dbReference>
<protein>
    <submittedName>
        <fullName evidence="9">Spore gernimation protein</fullName>
    </submittedName>
</protein>
<evidence type="ECO:0000256" key="1">
    <source>
        <dbReference type="ARBA" id="ARBA00004141"/>
    </source>
</evidence>
<dbReference type="RefSeq" id="WP_128705692.1">
    <property type="nucleotide sequence ID" value="NZ_RLII01000002.1"/>
</dbReference>
<feature type="transmembrane region" description="Helical" evidence="8">
    <location>
        <begin position="184"/>
        <end position="204"/>
    </location>
</feature>
<dbReference type="PANTHER" id="PTHR34975:SF2">
    <property type="entry name" value="SPORE GERMINATION PROTEIN A2"/>
    <property type="match status" value="1"/>
</dbReference>
<keyword evidence="3" id="KW-0813">Transport</keyword>
<evidence type="ECO:0000256" key="6">
    <source>
        <dbReference type="ARBA" id="ARBA00022989"/>
    </source>
</evidence>
<keyword evidence="4" id="KW-0309">Germination</keyword>
<dbReference type="InterPro" id="IPR004761">
    <property type="entry name" value="Spore_GerAB"/>
</dbReference>
<evidence type="ECO:0000256" key="2">
    <source>
        <dbReference type="ARBA" id="ARBA00007998"/>
    </source>
</evidence>
<feature type="transmembrane region" description="Helical" evidence="8">
    <location>
        <begin position="38"/>
        <end position="59"/>
    </location>
</feature>
<dbReference type="NCBIfam" id="TIGR00912">
    <property type="entry name" value="2A0309"/>
    <property type="match status" value="1"/>
</dbReference>
<accession>A0A4Q0I6T0</accession>
<sequence length="369" mass="41182">MEDKVIFGKREVISLLLLFICNQLILGFPSIMSNSAGTAGWIMTIYVSIIALCLFLIISKLYSAFEGKDLLDIGEFVGGNIGRIIVGLIVVIDIAFIISIKLREYAEHIKIISFTQSPIDFLVLFFALGMIISVYFGIEPLARSAAIFIPFIAIGIIIIVAGSIQNFELSNIMPILGTGSYDIFVGGLPRVSIYSGLISILFIPPFMGDIKNIKRIGILVITISGTVLTLGILAYLLVFPYPTSSNTALPFFELSRVLEYGRFFQRIESIFLLIWSLTGLIYLSCGLFIIVYVFSKAFKLKYYRPLILPVAIILSTLSLIPKSLIEIMYIDNRIIRYYSWIVTFGMTLVLLTIARLMKRKRGGITKNGK</sequence>
<evidence type="ECO:0000256" key="4">
    <source>
        <dbReference type="ARBA" id="ARBA00022544"/>
    </source>
</evidence>
<dbReference type="PANTHER" id="PTHR34975">
    <property type="entry name" value="SPORE GERMINATION PROTEIN A2"/>
    <property type="match status" value="1"/>
</dbReference>
<evidence type="ECO:0000313" key="9">
    <source>
        <dbReference type="EMBL" id="RXE60104.1"/>
    </source>
</evidence>
<dbReference type="GO" id="GO:0016020">
    <property type="term" value="C:membrane"/>
    <property type="evidence" value="ECO:0007669"/>
    <property type="project" value="UniProtKB-SubCell"/>
</dbReference>
<dbReference type="OrthoDB" id="1675410at2"/>
<evidence type="ECO:0000256" key="7">
    <source>
        <dbReference type="ARBA" id="ARBA00023136"/>
    </source>
</evidence>
<evidence type="ECO:0000256" key="8">
    <source>
        <dbReference type="SAM" id="Phobius"/>
    </source>
</evidence>
<name>A0A4Q0I6T0_9FIRM</name>
<evidence type="ECO:0000256" key="3">
    <source>
        <dbReference type="ARBA" id="ARBA00022448"/>
    </source>
</evidence>
<feature type="transmembrane region" description="Helical" evidence="8">
    <location>
        <begin position="216"/>
        <end position="238"/>
    </location>
</feature>
<comment type="similarity">
    <text evidence="2">Belongs to the amino acid-polyamine-organocation (APC) superfamily. Spore germination protein (SGP) (TC 2.A.3.9) family.</text>
</comment>
<dbReference type="EMBL" id="RLII01000002">
    <property type="protein sequence ID" value="RXE60104.1"/>
    <property type="molecule type" value="Genomic_DNA"/>
</dbReference>
<keyword evidence="10" id="KW-1185">Reference proteome</keyword>
<evidence type="ECO:0000313" key="10">
    <source>
        <dbReference type="Proteomes" id="UP000289166"/>
    </source>
</evidence>
<feature type="transmembrane region" description="Helical" evidence="8">
    <location>
        <begin position="337"/>
        <end position="357"/>
    </location>
</feature>
<comment type="subcellular location">
    <subcellularLocation>
        <location evidence="1">Membrane</location>
        <topology evidence="1">Multi-pass membrane protein</topology>
    </subcellularLocation>
</comment>
<dbReference type="AlphaFoldDB" id="A0A4Q0I6T0"/>
<feature type="transmembrane region" description="Helical" evidence="8">
    <location>
        <begin position="145"/>
        <end position="164"/>
    </location>
</feature>
<keyword evidence="6 8" id="KW-1133">Transmembrane helix</keyword>
<reference evidence="10" key="1">
    <citation type="submission" date="2018-11" db="EMBL/GenBank/DDBJ databases">
        <title>Genome sequencing of a novel mesophilic and cellulolytic organism within the genus Hungateiclostridium.</title>
        <authorList>
            <person name="Rettenmaier R."/>
            <person name="Liebl W."/>
            <person name="Zverlov V."/>
        </authorList>
    </citation>
    <scope>NUCLEOTIDE SEQUENCE [LARGE SCALE GENOMIC DNA]</scope>
    <source>
        <strain evidence="10">N2K1</strain>
    </source>
</reference>
<dbReference type="Proteomes" id="UP000289166">
    <property type="component" value="Unassembled WGS sequence"/>
</dbReference>
<comment type="caution">
    <text evidence="9">The sequence shown here is derived from an EMBL/GenBank/DDBJ whole genome shotgun (WGS) entry which is preliminary data.</text>
</comment>
<feature type="transmembrane region" description="Helical" evidence="8">
    <location>
        <begin position="306"/>
        <end position="325"/>
    </location>
</feature>
<proteinExistence type="inferred from homology"/>
<feature type="transmembrane region" description="Helical" evidence="8">
    <location>
        <begin position="12"/>
        <end position="32"/>
    </location>
</feature>
<keyword evidence="5 8" id="KW-0812">Transmembrane</keyword>
<feature type="transmembrane region" description="Helical" evidence="8">
    <location>
        <begin position="80"/>
        <end position="99"/>
    </location>
</feature>